<dbReference type="EC" id="6.3.5.4" evidence="8"/>
<reference evidence="11 12" key="1">
    <citation type="submission" date="2016-03" db="EMBL/GenBank/DDBJ databases">
        <title>Complete genome sequence of Thermococcus profundus strain DT5432.</title>
        <authorList>
            <person name="Oger P.M."/>
        </authorList>
    </citation>
    <scope>NUCLEOTIDE SEQUENCE [LARGE SCALE GENOMIC DNA]</scope>
    <source>
        <strain evidence="11 12">DT 5432</strain>
    </source>
</reference>
<dbReference type="PANTHER" id="PTHR11772:SF2">
    <property type="entry name" value="ASPARAGINE SYNTHETASE [GLUTAMINE-HYDROLYZING]"/>
    <property type="match status" value="1"/>
</dbReference>
<proteinExistence type="predicted"/>
<dbReference type="InterPro" id="IPR006426">
    <property type="entry name" value="Asn_synth_AEB"/>
</dbReference>
<dbReference type="CDD" id="cd01991">
    <property type="entry name" value="Asn_synthase_B_C"/>
    <property type="match status" value="1"/>
</dbReference>
<keyword evidence="4 8" id="KW-0067">ATP-binding</keyword>
<protein>
    <recommendedName>
        <fullName evidence="8">Putative asparagine synthetase [glutamine-hydrolyzing]</fullName>
        <ecNumber evidence="8">6.3.5.4</ecNumber>
    </recommendedName>
</protein>
<dbReference type="InterPro" id="IPR014729">
    <property type="entry name" value="Rossmann-like_a/b/a_fold"/>
</dbReference>
<dbReference type="CDD" id="cd00352">
    <property type="entry name" value="Gn_AT_II"/>
    <property type="match status" value="1"/>
</dbReference>
<gene>
    <name evidence="11" type="ORF">A3L09_02900</name>
</gene>
<evidence type="ECO:0000256" key="3">
    <source>
        <dbReference type="ARBA" id="ARBA00022741"/>
    </source>
</evidence>
<evidence type="ECO:0000313" key="12">
    <source>
        <dbReference type="Proteomes" id="UP000250179"/>
    </source>
</evidence>
<dbReference type="Pfam" id="PF13537">
    <property type="entry name" value="GATase_7"/>
    <property type="match status" value="1"/>
</dbReference>
<dbReference type="Gene3D" id="3.40.50.620">
    <property type="entry name" value="HUPs"/>
    <property type="match status" value="1"/>
</dbReference>
<dbReference type="Gene3D" id="3.60.20.10">
    <property type="entry name" value="Glutamine Phosphoribosylpyrophosphate, subunit 1, domain 1"/>
    <property type="match status" value="1"/>
</dbReference>
<dbReference type="InterPro" id="IPR001962">
    <property type="entry name" value="Asn_synthase"/>
</dbReference>
<keyword evidence="5" id="KW-0061">Asparagine biosynthesis</keyword>
<dbReference type="EMBL" id="CP014862">
    <property type="protein sequence ID" value="ASJ02282.1"/>
    <property type="molecule type" value="Genomic_DNA"/>
</dbReference>
<evidence type="ECO:0000256" key="7">
    <source>
        <dbReference type="ARBA" id="ARBA00048741"/>
    </source>
</evidence>
<evidence type="ECO:0000313" key="11">
    <source>
        <dbReference type="EMBL" id="ASJ02282.1"/>
    </source>
</evidence>
<evidence type="ECO:0000256" key="9">
    <source>
        <dbReference type="PIRSR" id="PIRSR001589-2"/>
    </source>
</evidence>
<keyword evidence="1" id="KW-0436">Ligase</keyword>
<dbReference type="GO" id="GO:0006529">
    <property type="term" value="P:asparagine biosynthetic process"/>
    <property type="evidence" value="ECO:0007669"/>
    <property type="project" value="UniProtKB-KW"/>
</dbReference>
<dbReference type="InterPro" id="IPR050795">
    <property type="entry name" value="Asn_Synthetase"/>
</dbReference>
<dbReference type="InterPro" id="IPR017932">
    <property type="entry name" value="GATase_2_dom"/>
</dbReference>
<feature type="binding site" evidence="9">
    <location>
        <position position="109"/>
    </location>
    <ligand>
        <name>L-glutamine</name>
        <dbReference type="ChEBI" id="CHEBI:58359"/>
    </ligand>
</feature>
<dbReference type="InterPro" id="IPR029055">
    <property type="entry name" value="Ntn_hydrolases_N"/>
</dbReference>
<dbReference type="SUPFAM" id="SSF52402">
    <property type="entry name" value="Adenine nucleotide alpha hydrolases-like"/>
    <property type="match status" value="1"/>
</dbReference>
<evidence type="ECO:0000256" key="5">
    <source>
        <dbReference type="ARBA" id="ARBA00022888"/>
    </source>
</evidence>
<evidence type="ECO:0000256" key="1">
    <source>
        <dbReference type="ARBA" id="ARBA00022598"/>
    </source>
</evidence>
<organism evidence="11 12">
    <name type="scientific">Thermococcus profundus</name>
    <dbReference type="NCBI Taxonomy" id="49899"/>
    <lineage>
        <taxon>Archaea</taxon>
        <taxon>Methanobacteriati</taxon>
        <taxon>Methanobacteriota</taxon>
        <taxon>Thermococci</taxon>
        <taxon>Thermococcales</taxon>
        <taxon>Thermococcaceae</taxon>
        <taxon>Thermococcus</taxon>
    </lineage>
</organism>
<dbReference type="PIRSF" id="PIRSF001589">
    <property type="entry name" value="Asn_synthetase_glu-h"/>
    <property type="match status" value="1"/>
</dbReference>
<evidence type="ECO:0000256" key="4">
    <source>
        <dbReference type="ARBA" id="ARBA00022840"/>
    </source>
</evidence>
<dbReference type="KEGG" id="tprf:A3L09_02900"/>
<dbReference type="PROSITE" id="PS51278">
    <property type="entry name" value="GATASE_TYPE_2"/>
    <property type="match status" value="1"/>
</dbReference>
<dbReference type="SUPFAM" id="SSF56235">
    <property type="entry name" value="N-terminal nucleophile aminohydrolases (Ntn hydrolases)"/>
    <property type="match status" value="1"/>
</dbReference>
<dbReference type="AlphaFoldDB" id="A0A2Z2MC72"/>
<keyword evidence="2" id="KW-0028">Amino-acid biosynthesis</keyword>
<dbReference type="RefSeq" id="WP_088857545.1">
    <property type="nucleotide sequence ID" value="NZ_CP014862.1"/>
</dbReference>
<comment type="pathway">
    <text evidence="6">Amino-acid biosynthesis.</text>
</comment>
<accession>A0A2Z2MC72</accession>
<evidence type="ECO:0000256" key="2">
    <source>
        <dbReference type="ARBA" id="ARBA00022605"/>
    </source>
</evidence>
<name>A0A2Z2MC72_THEPR</name>
<evidence type="ECO:0000256" key="8">
    <source>
        <dbReference type="PIRNR" id="PIRNR001589"/>
    </source>
</evidence>
<dbReference type="NCBIfam" id="TIGR01536">
    <property type="entry name" value="asn_synth_AEB"/>
    <property type="match status" value="1"/>
</dbReference>
<dbReference type="GeneID" id="33319325"/>
<dbReference type="PANTHER" id="PTHR11772">
    <property type="entry name" value="ASPARAGINE SYNTHETASE"/>
    <property type="match status" value="1"/>
</dbReference>
<feature type="binding site" evidence="9">
    <location>
        <begin position="345"/>
        <end position="346"/>
    </location>
    <ligand>
        <name>ATP</name>
        <dbReference type="ChEBI" id="CHEBI:30616"/>
    </ligand>
</feature>
<keyword evidence="12" id="KW-1185">Reference proteome</keyword>
<dbReference type="OrthoDB" id="8692at2157"/>
<sequence length="479" mass="52670">MCLVGGGIGKGLREKFITMILSGKHRGPDSFGVWTNEGFLKSMDFSDLDGIPDGDIGLFQCRLGMTGSKSYTQPFFNDLVLVHNGEIYNHSQLRTFLEGKGVEFESDVDSEVILRLLENMLGEGLSIEGAAARAMRMLEGDYAVGISDGERIHLFRDPIGIRPLYYSPNGFFASEKKVLWAVGEEAIPVSPGELVTISENGIERKKLFDVLELRGKTLSHDHALKALKSSLEYSVRIRCGKKTGVLFSGGLDSSIVALLASKYSDVILYTAGMEGSQDLEWARKASELLGLELREYVFTEDEVEEELPRIAFTIEEPNPMNLAIGIPLYFATRLAGKDGVKVLLSGQGADELFGGYAKYLERPELMEEDIINLSERNLARDDKIAMLNGVEGRYPFLSMPVVWTALNIPLELKISGGVRKAILRKLALKLGLPAEIASREKKAAQYGSGAQKALERIAKRRGTSLRGLAEALFSEAFEG</sequence>
<feature type="binding site" evidence="9">
    <location>
        <position position="246"/>
    </location>
    <ligand>
        <name>ATP</name>
        <dbReference type="ChEBI" id="CHEBI:30616"/>
    </ligand>
</feature>
<keyword evidence="3 8" id="KW-0547">Nucleotide-binding</keyword>
<dbReference type="Proteomes" id="UP000250179">
    <property type="component" value="Chromosome"/>
</dbReference>
<dbReference type="GO" id="GO:0004066">
    <property type="term" value="F:asparagine synthase (glutamine-hydrolyzing) activity"/>
    <property type="evidence" value="ECO:0007669"/>
    <property type="project" value="UniProtKB-EC"/>
</dbReference>
<feature type="domain" description="Glutamine amidotransferase type-2" evidence="10">
    <location>
        <begin position="2"/>
        <end position="200"/>
    </location>
</feature>
<dbReference type="GO" id="GO:0005829">
    <property type="term" value="C:cytosol"/>
    <property type="evidence" value="ECO:0007669"/>
    <property type="project" value="TreeGrafter"/>
</dbReference>
<evidence type="ECO:0000259" key="10">
    <source>
        <dbReference type="PROSITE" id="PS51278"/>
    </source>
</evidence>
<evidence type="ECO:0000256" key="6">
    <source>
        <dbReference type="ARBA" id="ARBA00029440"/>
    </source>
</evidence>
<dbReference type="GO" id="GO:0005524">
    <property type="term" value="F:ATP binding"/>
    <property type="evidence" value="ECO:0007669"/>
    <property type="project" value="UniProtKB-KW"/>
</dbReference>
<comment type="catalytic activity">
    <reaction evidence="7 8">
        <text>L-aspartate + L-glutamine + ATP + H2O = L-asparagine + L-glutamate + AMP + diphosphate + H(+)</text>
        <dbReference type="Rhea" id="RHEA:12228"/>
        <dbReference type="ChEBI" id="CHEBI:15377"/>
        <dbReference type="ChEBI" id="CHEBI:15378"/>
        <dbReference type="ChEBI" id="CHEBI:29985"/>
        <dbReference type="ChEBI" id="CHEBI:29991"/>
        <dbReference type="ChEBI" id="CHEBI:30616"/>
        <dbReference type="ChEBI" id="CHEBI:33019"/>
        <dbReference type="ChEBI" id="CHEBI:58048"/>
        <dbReference type="ChEBI" id="CHEBI:58359"/>
        <dbReference type="ChEBI" id="CHEBI:456215"/>
        <dbReference type="EC" id="6.3.5.4"/>
    </reaction>
</comment>
<dbReference type="Pfam" id="PF00733">
    <property type="entry name" value="Asn_synthase"/>
    <property type="match status" value="2"/>
</dbReference>